<dbReference type="InterPro" id="IPR036864">
    <property type="entry name" value="Zn2-C6_fun-type_DNA-bd_sf"/>
</dbReference>
<name>A0ABR4AF00_9LECA</name>
<gene>
    <name evidence="9" type="ORF">N7G274_004232</name>
</gene>
<evidence type="ECO:0000256" key="3">
    <source>
        <dbReference type="ARBA" id="ARBA00023015"/>
    </source>
</evidence>
<feature type="domain" description="Zn(2)-C6 fungal-type" evidence="8">
    <location>
        <begin position="28"/>
        <end position="60"/>
    </location>
</feature>
<dbReference type="PANTHER" id="PTHR31944">
    <property type="entry name" value="HEME-RESPONSIVE ZINC FINGER TRANSCRIPTION FACTOR HAP1"/>
    <property type="match status" value="1"/>
</dbReference>
<accession>A0ABR4AF00</accession>
<evidence type="ECO:0000256" key="7">
    <source>
        <dbReference type="SAM" id="MobiDB-lite"/>
    </source>
</evidence>
<organism evidence="9 10">
    <name type="scientific">Stereocaulon virgatum</name>
    <dbReference type="NCBI Taxonomy" id="373712"/>
    <lineage>
        <taxon>Eukaryota</taxon>
        <taxon>Fungi</taxon>
        <taxon>Dikarya</taxon>
        <taxon>Ascomycota</taxon>
        <taxon>Pezizomycotina</taxon>
        <taxon>Lecanoromycetes</taxon>
        <taxon>OSLEUM clade</taxon>
        <taxon>Lecanoromycetidae</taxon>
        <taxon>Lecanorales</taxon>
        <taxon>Lecanorineae</taxon>
        <taxon>Stereocaulaceae</taxon>
        <taxon>Stereocaulon</taxon>
    </lineage>
</organism>
<dbReference type="PROSITE" id="PS00463">
    <property type="entry name" value="ZN2_CY6_FUNGAL_1"/>
    <property type="match status" value="1"/>
</dbReference>
<dbReference type="CDD" id="cd12148">
    <property type="entry name" value="fungal_TF_MHR"/>
    <property type="match status" value="1"/>
</dbReference>
<sequence length="795" mass="90058">MSSNGTAREERSPHDETPASKRRRIAFSCLDCRRRKLKCDRIYPSCTRCQKGGQPQNCTYDTEAVDTLNQSSGEKTRSARDFSSGGLPRAVPRLPSVARSFAGDDGDEIVPKRQPDDATARLYAQDERIRQLENRIIGLERITNGNGRLHWPRSTRSPELTQAELNRSADEREAVDKESMIFRGNGFKTQFYGASHHMSYLSHLPELRMFMKDMIVNYRPLAHVQNELNNAKTKGDRQEDTIPLPDQGLASLIPHRKITDQLVQIYVDNFETTHRVLHLPSFWDEYAKFWSAPREARPAFIALILLILATTNCIMEKGPTMFRGDSSVERETAMMWIRNCDAWLRSQSQKHTTLIIFQLHCLSFIAKQMNSVKRKRIWTSAGTLTRHAMSAGLHRDAHIVNLRHGTPSFKRVSVFDQEMRRRIWTTISELELQADLDRGMPSMTRDLVEDCGPPHNIDDNELDPSSEELPNPSPTSHFTRSSYQNISRSSWSLRIELTSLINGPNSQMPYEDVLLYDKKVMQCLDEIPCWHDRESLVARILLQIQLQQLLLFLHKPYARDEPWGSRYDYSAIVHLRSAMTIIDLHDQLLSTGNSFLCLFRNDGLSAALSICYNVSISSPKPERGLPSRSSIVQLSGDPFQYLERSLVMLEDKITCLGVGLQEYYCVCAITGLLKSRASQNQSQMEKQRSADKVTRMIQKVLAAQDSYSAAATLASLPNMPVLAPNGHPNGNGVPQALPTPQSMANSLVIPTSRSLQNSQPMSMENSGLLEDFGQDLEGLDLTNIAGWDLEAFWNF</sequence>
<dbReference type="InterPro" id="IPR001138">
    <property type="entry name" value="Zn2Cys6_DnaBD"/>
</dbReference>
<keyword evidence="2" id="KW-0862">Zinc</keyword>
<protein>
    <recommendedName>
        <fullName evidence="8">Zn(2)-C6 fungal-type domain-containing protein</fullName>
    </recommendedName>
</protein>
<dbReference type="SUPFAM" id="SSF57701">
    <property type="entry name" value="Zn2/Cys6 DNA-binding domain"/>
    <property type="match status" value="1"/>
</dbReference>
<dbReference type="SMART" id="SM00066">
    <property type="entry name" value="GAL4"/>
    <property type="match status" value="1"/>
</dbReference>
<evidence type="ECO:0000256" key="4">
    <source>
        <dbReference type="ARBA" id="ARBA00023125"/>
    </source>
</evidence>
<reference evidence="9 10" key="1">
    <citation type="submission" date="2024-09" db="EMBL/GenBank/DDBJ databases">
        <title>Rethinking Asexuality: The Enigmatic Case of Functional Sexual Genes in Lepraria (Stereocaulaceae).</title>
        <authorList>
            <person name="Doellman M."/>
            <person name="Sun Y."/>
            <person name="Barcenas-Pena A."/>
            <person name="Lumbsch H.T."/>
            <person name="Grewe F."/>
        </authorList>
    </citation>
    <scope>NUCLEOTIDE SEQUENCE [LARGE SCALE GENOMIC DNA]</scope>
    <source>
        <strain evidence="9 10">Mercado 3170</strain>
    </source>
</reference>
<comment type="caution">
    <text evidence="9">The sequence shown here is derived from an EMBL/GenBank/DDBJ whole genome shotgun (WGS) entry which is preliminary data.</text>
</comment>
<keyword evidence="4" id="KW-0238">DNA-binding</keyword>
<feature type="region of interest" description="Disordered" evidence="7">
    <location>
        <begin position="68"/>
        <end position="92"/>
    </location>
</feature>
<evidence type="ECO:0000259" key="8">
    <source>
        <dbReference type="PROSITE" id="PS50048"/>
    </source>
</evidence>
<evidence type="ECO:0000256" key="1">
    <source>
        <dbReference type="ARBA" id="ARBA00022723"/>
    </source>
</evidence>
<evidence type="ECO:0000256" key="6">
    <source>
        <dbReference type="ARBA" id="ARBA00023242"/>
    </source>
</evidence>
<dbReference type="Proteomes" id="UP001590950">
    <property type="component" value="Unassembled WGS sequence"/>
</dbReference>
<evidence type="ECO:0000256" key="5">
    <source>
        <dbReference type="ARBA" id="ARBA00023163"/>
    </source>
</evidence>
<evidence type="ECO:0000256" key="2">
    <source>
        <dbReference type="ARBA" id="ARBA00022833"/>
    </source>
</evidence>
<keyword evidence="10" id="KW-1185">Reference proteome</keyword>
<dbReference type="InterPro" id="IPR051430">
    <property type="entry name" value="Fungal_TF_Env_Response"/>
</dbReference>
<dbReference type="PROSITE" id="PS50048">
    <property type="entry name" value="ZN2_CY6_FUNGAL_2"/>
    <property type="match status" value="1"/>
</dbReference>
<keyword evidence="3" id="KW-0805">Transcription regulation</keyword>
<proteinExistence type="predicted"/>
<dbReference type="PANTHER" id="PTHR31944:SF130">
    <property type="entry name" value="ZN(II)2CYS6 TRANSCRIPTION FACTO (EUROFUNG)"/>
    <property type="match status" value="1"/>
</dbReference>
<dbReference type="EMBL" id="JBEFKJ010000012">
    <property type="protein sequence ID" value="KAL2043172.1"/>
    <property type="molecule type" value="Genomic_DNA"/>
</dbReference>
<dbReference type="CDD" id="cd00067">
    <property type="entry name" value="GAL4"/>
    <property type="match status" value="1"/>
</dbReference>
<keyword evidence="6" id="KW-0539">Nucleus</keyword>
<evidence type="ECO:0000313" key="9">
    <source>
        <dbReference type="EMBL" id="KAL2043172.1"/>
    </source>
</evidence>
<dbReference type="InterPro" id="IPR007219">
    <property type="entry name" value="XnlR_reg_dom"/>
</dbReference>
<keyword evidence="5" id="KW-0804">Transcription</keyword>
<dbReference type="Gene3D" id="4.10.240.10">
    <property type="entry name" value="Zn(2)-C6 fungal-type DNA-binding domain"/>
    <property type="match status" value="1"/>
</dbReference>
<evidence type="ECO:0000313" key="10">
    <source>
        <dbReference type="Proteomes" id="UP001590950"/>
    </source>
</evidence>
<dbReference type="Pfam" id="PF00172">
    <property type="entry name" value="Zn_clus"/>
    <property type="match status" value="1"/>
</dbReference>
<keyword evidence="1" id="KW-0479">Metal-binding</keyword>
<dbReference type="Pfam" id="PF04082">
    <property type="entry name" value="Fungal_trans"/>
    <property type="match status" value="1"/>
</dbReference>
<feature type="region of interest" description="Disordered" evidence="7">
    <location>
        <begin position="450"/>
        <end position="480"/>
    </location>
</feature>